<reference evidence="3 4" key="1">
    <citation type="journal article" date="2012" name="J. Bacteriol.">
        <title>Complete Genome Sequence of Flavobacterium indicum GPSTA100-9T, Isolated from Warm Spring Water.</title>
        <authorList>
            <person name="Barbier P."/>
            <person name="Houel A."/>
            <person name="Loux V."/>
            <person name="Poulain J."/>
            <person name="Bernardet J.F."/>
            <person name="Touchon M."/>
            <person name="Duchaud E."/>
        </authorList>
    </citation>
    <scope>NUCLEOTIDE SEQUENCE [LARGE SCALE GENOMIC DNA]</scope>
    <source>
        <strain evidence="4">DSM 17447 / CIP 109464 / GPTSA100-9</strain>
    </source>
</reference>
<dbReference type="KEGG" id="fin:KQS_10455"/>
<name>H8XVQ5_FLAIG</name>
<reference evidence="4" key="2">
    <citation type="submission" date="2012-03" db="EMBL/GenBank/DDBJ databases">
        <title>Complete genome sequence of Flavobacterium indicum GPTSA100-9T, isolated from warm spring water.</title>
        <authorList>
            <person name="Barbier P."/>
            <person name="Houel A."/>
            <person name="Loux V."/>
            <person name="Poulain J."/>
            <person name="Bernardet J.-F."/>
            <person name="Touchon M."/>
            <person name="Duchaud E."/>
        </authorList>
    </citation>
    <scope>NUCLEOTIDE SEQUENCE [LARGE SCALE GENOMIC DNA]</scope>
    <source>
        <strain evidence="4">DSM 17447 / CIP 109464 / GPTSA100-9</strain>
    </source>
</reference>
<dbReference type="OrthoDB" id="1493235at2"/>
<evidence type="ECO:0000313" key="3">
    <source>
        <dbReference type="EMBL" id="CCG54019.1"/>
    </source>
</evidence>
<evidence type="ECO:0000313" key="4">
    <source>
        <dbReference type="Proteomes" id="UP000007599"/>
    </source>
</evidence>
<dbReference type="AlphaFoldDB" id="H8XVQ5"/>
<organism evidence="3 4">
    <name type="scientific">Flavobacterium indicum (strain DSM 17447 / CIP 109464 / GPTSA100-9)</name>
    <dbReference type="NCBI Taxonomy" id="1094466"/>
    <lineage>
        <taxon>Bacteria</taxon>
        <taxon>Pseudomonadati</taxon>
        <taxon>Bacteroidota</taxon>
        <taxon>Flavobacteriia</taxon>
        <taxon>Flavobacteriales</taxon>
        <taxon>Flavobacteriaceae</taxon>
        <taxon>Flavobacterium</taxon>
    </lineage>
</organism>
<dbReference type="RefSeq" id="WP_014389137.1">
    <property type="nucleotide sequence ID" value="NC_017025.1"/>
</dbReference>
<dbReference type="Gene3D" id="2.40.50.140">
    <property type="entry name" value="Nucleic acid-binding proteins"/>
    <property type="match status" value="1"/>
</dbReference>
<dbReference type="GO" id="GO:0003676">
    <property type="term" value="F:nucleic acid binding"/>
    <property type="evidence" value="ECO:0007669"/>
    <property type="project" value="InterPro"/>
</dbReference>
<dbReference type="Pfam" id="PF00313">
    <property type="entry name" value="CSD"/>
    <property type="match status" value="1"/>
</dbReference>
<dbReference type="HOGENOM" id="CLU_128058_1_0_10"/>
<protein>
    <recommendedName>
        <fullName evidence="2">CSD domain-containing protein</fullName>
    </recommendedName>
</protein>
<dbReference type="PATRIC" id="fig|1094466.5.peg.2054"/>
<evidence type="ECO:0000256" key="1">
    <source>
        <dbReference type="SAM" id="MobiDB-lite"/>
    </source>
</evidence>
<keyword evidence="4" id="KW-1185">Reference proteome</keyword>
<feature type="compositionally biased region" description="Basic and acidic residues" evidence="1">
    <location>
        <begin position="20"/>
        <end position="30"/>
    </location>
</feature>
<dbReference type="eggNOG" id="COG1278">
    <property type="taxonomic scope" value="Bacteria"/>
</dbReference>
<dbReference type="SUPFAM" id="SSF50249">
    <property type="entry name" value="Nucleic acid-binding proteins"/>
    <property type="match status" value="1"/>
</dbReference>
<feature type="region of interest" description="Disordered" evidence="1">
    <location>
        <begin position="1"/>
        <end position="34"/>
    </location>
</feature>
<gene>
    <name evidence="3" type="ordered locus">KQS_10455</name>
</gene>
<dbReference type="InterPro" id="IPR012340">
    <property type="entry name" value="NA-bd_OB-fold"/>
</dbReference>
<sequence length="139" mass="16109">MADSFSKKEGNKKKAKKKQDKALRREDRKVHNNKGKSLEDMIIYVDKNGNFTSVPPHLQLEEDLISRTTNSNETSEIYSGMINFLHEKGYGFITEDKTRDSLFFNYDVNSFPFKKNDKVSFKKESSLKGFKATQITKNK</sequence>
<evidence type="ECO:0000259" key="2">
    <source>
        <dbReference type="Pfam" id="PF00313"/>
    </source>
</evidence>
<dbReference type="Proteomes" id="UP000007599">
    <property type="component" value="Chromosome I"/>
</dbReference>
<feature type="domain" description="CSD" evidence="2">
    <location>
        <begin position="83"/>
        <end position="137"/>
    </location>
</feature>
<dbReference type="EMBL" id="HE774682">
    <property type="protein sequence ID" value="CCG54019.1"/>
    <property type="molecule type" value="Genomic_DNA"/>
</dbReference>
<dbReference type="InterPro" id="IPR002059">
    <property type="entry name" value="CSP_DNA-bd"/>
</dbReference>
<accession>H8XVQ5</accession>
<feature type="compositionally biased region" description="Basic residues" evidence="1">
    <location>
        <begin position="10"/>
        <end position="19"/>
    </location>
</feature>
<dbReference type="STRING" id="1094466.KQS_10455"/>
<proteinExistence type="predicted"/>